<comment type="caution">
    <text evidence="2">The sequence shown here is derived from an EMBL/GenBank/DDBJ whole genome shotgun (WGS) entry which is preliminary data.</text>
</comment>
<dbReference type="GO" id="GO:0006511">
    <property type="term" value="P:ubiquitin-dependent protein catabolic process"/>
    <property type="evidence" value="ECO:0007669"/>
    <property type="project" value="InterPro"/>
</dbReference>
<dbReference type="InterPro" id="IPR036296">
    <property type="entry name" value="SKP1-like_dim_sf"/>
</dbReference>
<sequence length="85" mass="9937">MPQEVPWRRLLSTVRSMPSTDLRPLKKIRSQFMSNSRLGIQRMLSKLILAANNLNIKDFLDLSCQTVADMRSSLEDKRVRHKDRP</sequence>
<protein>
    <submittedName>
        <fullName evidence="2">Uncharacterized protein</fullName>
    </submittedName>
</protein>
<dbReference type="InterPro" id="IPR011333">
    <property type="entry name" value="SKP1/BTB/POZ_sf"/>
</dbReference>
<dbReference type="AlphaFoldDB" id="A0A7J7P801"/>
<dbReference type="SUPFAM" id="SSF81382">
    <property type="entry name" value="Skp1 dimerisation domain-like"/>
    <property type="match status" value="1"/>
</dbReference>
<dbReference type="EMBL" id="JACGCM010000176">
    <property type="protein sequence ID" value="KAF6175557.1"/>
    <property type="molecule type" value="Genomic_DNA"/>
</dbReference>
<evidence type="ECO:0000313" key="3">
    <source>
        <dbReference type="Proteomes" id="UP000541444"/>
    </source>
</evidence>
<dbReference type="Proteomes" id="UP000541444">
    <property type="component" value="Unassembled WGS sequence"/>
</dbReference>
<dbReference type="Gene3D" id="3.30.710.10">
    <property type="entry name" value="Potassium Channel Kv1.1, Chain A"/>
    <property type="match status" value="1"/>
</dbReference>
<comment type="pathway">
    <text evidence="1">Protein modification; protein ubiquitination.</text>
</comment>
<proteinExistence type="predicted"/>
<gene>
    <name evidence="2" type="ORF">GIB67_023077</name>
</gene>
<name>A0A7J7P801_9MAGN</name>
<reference evidence="2 3" key="1">
    <citation type="journal article" date="2020" name="IScience">
        <title>Genome Sequencing of the Endangered Kingdonia uniflora (Circaeasteraceae, Ranunculales) Reveals Potential Mechanisms of Evolutionary Specialization.</title>
        <authorList>
            <person name="Sun Y."/>
            <person name="Deng T."/>
            <person name="Zhang A."/>
            <person name="Moore M.J."/>
            <person name="Landis J.B."/>
            <person name="Lin N."/>
            <person name="Zhang H."/>
            <person name="Zhang X."/>
            <person name="Huang J."/>
            <person name="Zhang X."/>
            <person name="Sun H."/>
            <person name="Wang H."/>
        </authorList>
    </citation>
    <scope>NUCLEOTIDE SEQUENCE [LARGE SCALE GENOMIC DNA]</scope>
    <source>
        <strain evidence="2">TB1705</strain>
        <tissue evidence="2">Leaf</tissue>
    </source>
</reference>
<evidence type="ECO:0000313" key="2">
    <source>
        <dbReference type="EMBL" id="KAF6175557.1"/>
    </source>
</evidence>
<accession>A0A7J7P801</accession>
<evidence type="ECO:0000256" key="1">
    <source>
        <dbReference type="ARBA" id="ARBA00004906"/>
    </source>
</evidence>
<organism evidence="2 3">
    <name type="scientific">Kingdonia uniflora</name>
    <dbReference type="NCBI Taxonomy" id="39325"/>
    <lineage>
        <taxon>Eukaryota</taxon>
        <taxon>Viridiplantae</taxon>
        <taxon>Streptophyta</taxon>
        <taxon>Embryophyta</taxon>
        <taxon>Tracheophyta</taxon>
        <taxon>Spermatophyta</taxon>
        <taxon>Magnoliopsida</taxon>
        <taxon>Ranunculales</taxon>
        <taxon>Circaeasteraceae</taxon>
        <taxon>Kingdonia</taxon>
    </lineage>
</organism>
<keyword evidence="3" id="KW-1185">Reference proteome</keyword>